<reference evidence="13 14" key="1">
    <citation type="submission" date="2019-06" db="EMBL/GenBank/DDBJ databases">
        <title>Sequencing the genomes of 1000 actinobacteria strains.</title>
        <authorList>
            <person name="Klenk H.-P."/>
        </authorList>
    </citation>
    <scope>NUCLEOTIDE SEQUENCE [LARGE SCALE GENOMIC DNA]</scope>
    <source>
        <strain evidence="13 14">DSM 19560</strain>
    </source>
</reference>
<name>A0A561EA72_9MICO</name>
<feature type="binding site" evidence="11">
    <location>
        <position position="56"/>
    </location>
    <ligand>
        <name>L-glutamine</name>
        <dbReference type="ChEBI" id="CHEBI:58359"/>
    </ligand>
</feature>
<dbReference type="SUPFAM" id="SSF52021">
    <property type="entry name" value="Carbamoyl phosphate synthetase, small subunit N-terminal domain"/>
    <property type="match status" value="1"/>
</dbReference>
<evidence type="ECO:0000256" key="11">
    <source>
        <dbReference type="HAMAP-Rule" id="MF_01209"/>
    </source>
</evidence>
<dbReference type="CDD" id="cd01744">
    <property type="entry name" value="GATase1_CPSase"/>
    <property type="match status" value="1"/>
</dbReference>
<comment type="pathway">
    <text evidence="2 11">Amino-acid biosynthesis; L-arginine biosynthesis; carbamoyl phosphate from bicarbonate: step 1/1.</text>
</comment>
<feature type="binding site" evidence="11">
    <location>
        <position position="308"/>
    </location>
    <ligand>
        <name>L-glutamine</name>
        <dbReference type="ChEBI" id="CHEBI:58359"/>
    </ligand>
</feature>
<dbReference type="Pfam" id="PF00988">
    <property type="entry name" value="CPSase_sm_chain"/>
    <property type="match status" value="1"/>
</dbReference>
<evidence type="ECO:0000256" key="5">
    <source>
        <dbReference type="ARBA" id="ARBA00022741"/>
    </source>
</evidence>
<evidence type="ECO:0000256" key="1">
    <source>
        <dbReference type="ARBA" id="ARBA00004812"/>
    </source>
</evidence>
<evidence type="ECO:0000256" key="8">
    <source>
        <dbReference type="ARBA" id="ARBA00022975"/>
    </source>
</evidence>
<comment type="subunit">
    <text evidence="11">Composed of two chains; the small (or glutamine) chain promotes the hydrolysis of glutamine to ammonia, which is used by the large (or ammonia) chain to synthesize carbamoyl phosphate. Tetramer of heterodimers (alpha,beta)4.</text>
</comment>
<keyword evidence="7 11" id="KW-0315">Glutamine amidotransferase</keyword>
<dbReference type="InterPro" id="IPR017926">
    <property type="entry name" value="GATASE"/>
</dbReference>
<dbReference type="GO" id="GO:0006207">
    <property type="term" value="P:'de novo' pyrimidine nucleobase biosynthetic process"/>
    <property type="evidence" value="ECO:0007669"/>
    <property type="project" value="InterPro"/>
</dbReference>
<feature type="binding site" evidence="11">
    <location>
        <position position="305"/>
    </location>
    <ligand>
        <name>L-glutamine</name>
        <dbReference type="ChEBI" id="CHEBI:58359"/>
    </ligand>
</feature>
<dbReference type="EC" id="6.3.5.5" evidence="11"/>
<gene>
    <name evidence="11" type="primary">carA</name>
    <name evidence="13" type="ORF">BKA23_1340</name>
</gene>
<comment type="similarity">
    <text evidence="3 11">Belongs to the CarA family.</text>
</comment>
<dbReference type="PRINTS" id="PR00096">
    <property type="entry name" value="GATASE"/>
</dbReference>
<dbReference type="Gene3D" id="3.40.50.880">
    <property type="match status" value="1"/>
</dbReference>
<dbReference type="PANTHER" id="PTHR43418:SF7">
    <property type="entry name" value="CARBAMOYL-PHOSPHATE SYNTHASE SMALL CHAIN"/>
    <property type="match status" value="1"/>
</dbReference>
<dbReference type="InterPro" id="IPR006274">
    <property type="entry name" value="CarbamoylP_synth_ssu"/>
</dbReference>
<dbReference type="PRINTS" id="PR00097">
    <property type="entry name" value="ANTSNTHASEII"/>
</dbReference>
<evidence type="ECO:0000259" key="12">
    <source>
        <dbReference type="SMART" id="SM01097"/>
    </source>
</evidence>
<dbReference type="Pfam" id="PF00117">
    <property type="entry name" value="GATase"/>
    <property type="match status" value="1"/>
</dbReference>
<comment type="pathway">
    <text evidence="1 11">Pyrimidine metabolism; UMP biosynthesis via de novo pathway; (S)-dihydroorotate from bicarbonate: step 1/3.</text>
</comment>
<evidence type="ECO:0000256" key="3">
    <source>
        <dbReference type="ARBA" id="ARBA00007800"/>
    </source>
</evidence>
<evidence type="ECO:0000256" key="9">
    <source>
        <dbReference type="ARBA" id="ARBA00048816"/>
    </source>
</evidence>
<dbReference type="RefSeq" id="WP_145226606.1">
    <property type="nucleotide sequence ID" value="NZ_VIVQ01000001.1"/>
</dbReference>
<keyword evidence="5 11" id="KW-0547">Nucleotide-binding</keyword>
<dbReference type="Gene3D" id="3.50.30.20">
    <property type="entry name" value="Carbamoyl-phosphate synthase small subunit, N-terminal domain"/>
    <property type="match status" value="1"/>
</dbReference>
<dbReference type="PRINTS" id="PR00099">
    <property type="entry name" value="CPSGATASE"/>
</dbReference>
<dbReference type="InterPro" id="IPR002474">
    <property type="entry name" value="CarbamoylP_synth_ssu_N"/>
</dbReference>
<dbReference type="FunFam" id="3.50.30.20:FF:000001">
    <property type="entry name" value="Carbamoyl-phosphate synthase small chain"/>
    <property type="match status" value="1"/>
</dbReference>
<evidence type="ECO:0000256" key="4">
    <source>
        <dbReference type="ARBA" id="ARBA00022598"/>
    </source>
</evidence>
<dbReference type="HAMAP" id="MF_01209">
    <property type="entry name" value="CPSase_S_chain"/>
    <property type="match status" value="1"/>
</dbReference>
<organism evidence="13 14">
    <name type="scientific">Rudaeicoccus suwonensis</name>
    <dbReference type="NCBI Taxonomy" id="657409"/>
    <lineage>
        <taxon>Bacteria</taxon>
        <taxon>Bacillati</taxon>
        <taxon>Actinomycetota</taxon>
        <taxon>Actinomycetes</taxon>
        <taxon>Micrococcales</taxon>
        <taxon>Dermacoccaceae</taxon>
        <taxon>Rudaeicoccus</taxon>
    </lineage>
</organism>
<dbReference type="InterPro" id="IPR035686">
    <property type="entry name" value="CPSase_GATase1"/>
</dbReference>
<dbReference type="PANTHER" id="PTHR43418">
    <property type="entry name" value="MULTIFUNCTIONAL TRYPTOPHAN BIOSYNTHESIS PROTEIN-RELATED"/>
    <property type="match status" value="1"/>
</dbReference>
<accession>A0A561EA72</accession>
<dbReference type="GO" id="GO:0004088">
    <property type="term" value="F:carbamoyl-phosphate synthase (glutamine-hydrolyzing) activity"/>
    <property type="evidence" value="ECO:0007669"/>
    <property type="project" value="UniProtKB-UniRule"/>
</dbReference>
<evidence type="ECO:0000256" key="7">
    <source>
        <dbReference type="ARBA" id="ARBA00022962"/>
    </source>
</evidence>
<dbReference type="SUPFAM" id="SSF52317">
    <property type="entry name" value="Class I glutamine amidotransferase-like"/>
    <property type="match status" value="1"/>
</dbReference>
<feature type="active site" evidence="11">
    <location>
        <position position="359"/>
    </location>
</feature>
<dbReference type="Proteomes" id="UP000318297">
    <property type="component" value="Unassembled WGS sequence"/>
</dbReference>
<dbReference type="GO" id="GO:0004359">
    <property type="term" value="F:glutaminase activity"/>
    <property type="evidence" value="ECO:0007669"/>
    <property type="project" value="RHEA"/>
</dbReference>
<feature type="binding site" evidence="11">
    <location>
        <position position="307"/>
    </location>
    <ligand>
        <name>L-glutamine</name>
        <dbReference type="ChEBI" id="CHEBI:58359"/>
    </ligand>
</feature>
<evidence type="ECO:0000313" key="14">
    <source>
        <dbReference type="Proteomes" id="UP000318297"/>
    </source>
</evidence>
<dbReference type="AlphaFoldDB" id="A0A561EA72"/>
<keyword evidence="11" id="KW-0028">Amino-acid biosynthesis</keyword>
<evidence type="ECO:0000313" key="13">
    <source>
        <dbReference type="EMBL" id="TWE12528.1"/>
    </source>
</evidence>
<feature type="region of interest" description="CPSase" evidence="11">
    <location>
        <begin position="1"/>
        <end position="185"/>
    </location>
</feature>
<dbReference type="GO" id="GO:0005524">
    <property type="term" value="F:ATP binding"/>
    <property type="evidence" value="ECO:0007669"/>
    <property type="project" value="UniProtKB-UniRule"/>
</dbReference>
<protein>
    <recommendedName>
        <fullName evidence="11">Carbamoyl phosphate synthase small chain</fullName>
        <ecNumber evidence="11">6.3.5.5</ecNumber>
    </recommendedName>
    <alternativeName>
        <fullName evidence="11">Carbamoyl phosphate synthetase glutamine chain</fullName>
    </alternativeName>
</protein>
<comment type="function">
    <text evidence="11">Small subunit of the glutamine-dependent carbamoyl phosphate synthetase (CPSase). CPSase catalyzes the formation of carbamoyl phosphate from the ammonia moiety of glutamine, carbonate, and phosphate donated by ATP, constituting the first step of 2 biosynthetic pathways, one leading to arginine and/or urea and the other to pyrimidine nucleotides. The small subunit (glutamine amidotransferase) binds and cleaves glutamine to supply the large subunit with the substrate ammonia.</text>
</comment>
<dbReference type="OrthoDB" id="9804328at2"/>
<sequence length="382" mass="41040">MTSALDPLTGRASATLVLEDGTTFDGLAYGAVGETYGEAVFSTGMTGYQETLTDPSYHRQVVVMTAPHVGNTGVNDGDSESRRIWVSGYVVRDPALRPSNWRSVRTLEDDLQEQGIVGICGIDTRALTRHLRERGAMRVGIFSGDELVTGDLVQRVQDQPVMAGAELASQVSTPEVYVVPAVGERRFTVAAIDLGIKAATPHSLALRGVEVHVLPATATLADIRATGADGVFFSNGPGDPSTASQVRLLREVLDVRIPFFGICFGNQLLGRALGFGTYKLKYGHRGINQPVLDRRTGKVEITAHNHGFAVDAPLEGEVQAPADAAYGRVRVSHIGLNDNVVEGLECLDIPAYSVQYHPEAAAGPHDAAYLFDRFVELMEANR</sequence>
<dbReference type="GO" id="GO:0006526">
    <property type="term" value="P:L-arginine biosynthetic process"/>
    <property type="evidence" value="ECO:0007669"/>
    <property type="project" value="UniProtKB-UniRule"/>
</dbReference>
<dbReference type="InterPro" id="IPR050472">
    <property type="entry name" value="Anth_synth/Amidotransfase"/>
</dbReference>
<dbReference type="GO" id="GO:0044205">
    <property type="term" value="P:'de novo' UMP biosynthetic process"/>
    <property type="evidence" value="ECO:0007669"/>
    <property type="project" value="UniProtKB-UniRule"/>
</dbReference>
<feature type="active site" evidence="11">
    <location>
        <position position="357"/>
    </location>
</feature>
<dbReference type="UniPathway" id="UPA00068">
    <property type="reaction ID" value="UER00171"/>
</dbReference>
<feature type="binding site" evidence="11">
    <location>
        <position position="236"/>
    </location>
    <ligand>
        <name>L-glutamine</name>
        <dbReference type="ChEBI" id="CHEBI:58359"/>
    </ligand>
</feature>
<feature type="binding site" evidence="11">
    <location>
        <position position="238"/>
    </location>
    <ligand>
        <name>L-glutamine</name>
        <dbReference type="ChEBI" id="CHEBI:58359"/>
    </ligand>
</feature>
<dbReference type="NCBIfam" id="NF009475">
    <property type="entry name" value="PRK12838.1"/>
    <property type="match status" value="1"/>
</dbReference>
<feature type="active site" description="Nucleophile" evidence="11">
    <location>
        <position position="263"/>
    </location>
</feature>
<feature type="binding site" evidence="11">
    <location>
        <position position="267"/>
    </location>
    <ligand>
        <name>L-glutamine</name>
        <dbReference type="ChEBI" id="CHEBI:58359"/>
    </ligand>
</feature>
<keyword evidence="11" id="KW-0055">Arginine biosynthesis</keyword>
<keyword evidence="6 11" id="KW-0067">ATP-binding</keyword>
<evidence type="ECO:0000256" key="6">
    <source>
        <dbReference type="ARBA" id="ARBA00022840"/>
    </source>
</evidence>
<dbReference type="NCBIfam" id="TIGR01368">
    <property type="entry name" value="CPSaseIIsmall"/>
    <property type="match status" value="1"/>
</dbReference>
<dbReference type="InterPro" id="IPR029062">
    <property type="entry name" value="Class_I_gatase-like"/>
</dbReference>
<comment type="caution">
    <text evidence="13">The sequence shown here is derived from an EMBL/GenBank/DDBJ whole genome shotgun (WGS) entry which is preliminary data.</text>
</comment>
<feature type="binding site" evidence="11">
    <location>
        <position position="264"/>
    </location>
    <ligand>
        <name>L-glutamine</name>
        <dbReference type="ChEBI" id="CHEBI:58359"/>
    </ligand>
</feature>
<dbReference type="EMBL" id="VIVQ01000001">
    <property type="protein sequence ID" value="TWE12528.1"/>
    <property type="molecule type" value="Genomic_DNA"/>
</dbReference>
<proteinExistence type="inferred from homology"/>
<dbReference type="GO" id="GO:0006541">
    <property type="term" value="P:glutamine metabolic process"/>
    <property type="evidence" value="ECO:0007669"/>
    <property type="project" value="InterPro"/>
</dbReference>
<keyword evidence="8 11" id="KW-0665">Pyrimidine biosynthesis</keyword>
<dbReference type="PROSITE" id="PS51273">
    <property type="entry name" value="GATASE_TYPE_1"/>
    <property type="match status" value="1"/>
</dbReference>
<evidence type="ECO:0000256" key="2">
    <source>
        <dbReference type="ARBA" id="ARBA00005077"/>
    </source>
</evidence>
<comment type="catalytic activity">
    <reaction evidence="9 11">
        <text>hydrogencarbonate + L-glutamine + 2 ATP + H2O = carbamoyl phosphate + L-glutamate + 2 ADP + phosphate + 2 H(+)</text>
        <dbReference type="Rhea" id="RHEA:18633"/>
        <dbReference type="ChEBI" id="CHEBI:15377"/>
        <dbReference type="ChEBI" id="CHEBI:15378"/>
        <dbReference type="ChEBI" id="CHEBI:17544"/>
        <dbReference type="ChEBI" id="CHEBI:29985"/>
        <dbReference type="ChEBI" id="CHEBI:30616"/>
        <dbReference type="ChEBI" id="CHEBI:43474"/>
        <dbReference type="ChEBI" id="CHEBI:58228"/>
        <dbReference type="ChEBI" id="CHEBI:58359"/>
        <dbReference type="ChEBI" id="CHEBI:456216"/>
        <dbReference type="EC" id="6.3.5.5"/>
    </reaction>
</comment>
<evidence type="ECO:0000256" key="10">
    <source>
        <dbReference type="ARBA" id="ARBA00049285"/>
    </source>
</evidence>
<keyword evidence="14" id="KW-1185">Reference proteome</keyword>
<keyword evidence="4 11" id="KW-0436">Ligase</keyword>
<comment type="catalytic activity">
    <reaction evidence="10 11">
        <text>L-glutamine + H2O = L-glutamate + NH4(+)</text>
        <dbReference type="Rhea" id="RHEA:15889"/>
        <dbReference type="ChEBI" id="CHEBI:15377"/>
        <dbReference type="ChEBI" id="CHEBI:28938"/>
        <dbReference type="ChEBI" id="CHEBI:29985"/>
        <dbReference type="ChEBI" id="CHEBI:58359"/>
    </reaction>
</comment>
<dbReference type="InterPro" id="IPR036480">
    <property type="entry name" value="CarbP_synth_ssu_N_sf"/>
</dbReference>
<dbReference type="UniPathway" id="UPA00070">
    <property type="reaction ID" value="UER00115"/>
</dbReference>
<dbReference type="SMART" id="SM01097">
    <property type="entry name" value="CPSase_sm_chain"/>
    <property type="match status" value="1"/>
</dbReference>
<feature type="domain" description="Carbamoyl-phosphate synthase small subunit N-terminal" evidence="12">
    <location>
        <begin position="12"/>
        <end position="142"/>
    </location>
</feature>